<keyword evidence="2" id="KW-0963">Cytoplasm</keyword>
<evidence type="ECO:0000256" key="6">
    <source>
        <dbReference type="ARBA" id="ARBA00023458"/>
    </source>
</evidence>
<evidence type="ECO:0000256" key="4">
    <source>
        <dbReference type="ARBA" id="ARBA00022840"/>
    </source>
</evidence>
<dbReference type="PANTHER" id="PTHR42749">
    <property type="entry name" value="CELL SHAPE-DETERMINING PROTEIN MREB"/>
    <property type="match status" value="1"/>
</dbReference>
<evidence type="ECO:0000256" key="5">
    <source>
        <dbReference type="ARBA" id="ARBA00022960"/>
    </source>
</evidence>
<evidence type="ECO:0000256" key="1">
    <source>
        <dbReference type="ARBA" id="ARBA00004496"/>
    </source>
</evidence>
<comment type="subcellular location">
    <subcellularLocation>
        <location evidence="1">Cytoplasm</location>
    </subcellularLocation>
</comment>
<dbReference type="GO" id="GO:0000902">
    <property type="term" value="P:cell morphogenesis"/>
    <property type="evidence" value="ECO:0007669"/>
    <property type="project" value="InterPro"/>
</dbReference>
<keyword evidence="3" id="KW-0547">Nucleotide-binding</keyword>
<dbReference type="InterPro" id="IPR004753">
    <property type="entry name" value="MreB"/>
</dbReference>
<comment type="similarity">
    <text evidence="6">Belongs to the FtsA/MreB family.</text>
</comment>
<dbReference type="Pfam" id="PF06723">
    <property type="entry name" value="MreB_Mbl"/>
    <property type="match status" value="1"/>
</dbReference>
<reference evidence="7" key="1">
    <citation type="submission" date="2020-08" db="EMBL/GenBank/DDBJ databases">
        <title>Genome public.</title>
        <authorList>
            <person name="Liu C."/>
            <person name="Sun Q."/>
        </authorList>
    </citation>
    <scope>NUCLEOTIDE SEQUENCE</scope>
    <source>
        <strain evidence="7">NSJ-50</strain>
    </source>
</reference>
<evidence type="ECO:0000313" key="8">
    <source>
        <dbReference type="Proteomes" id="UP000647416"/>
    </source>
</evidence>
<dbReference type="AlphaFoldDB" id="A0A926FCB6"/>
<gene>
    <name evidence="7" type="ORF">H8706_02230</name>
</gene>
<dbReference type="Proteomes" id="UP000647416">
    <property type="component" value="Unassembled WGS sequence"/>
</dbReference>
<keyword evidence="8" id="KW-1185">Reference proteome</keyword>
<dbReference type="GO" id="GO:0005524">
    <property type="term" value="F:ATP binding"/>
    <property type="evidence" value="ECO:0007669"/>
    <property type="project" value="UniProtKB-KW"/>
</dbReference>
<dbReference type="PRINTS" id="PR01652">
    <property type="entry name" value="SHAPEPROTEIN"/>
</dbReference>
<accession>A0A926FCB6</accession>
<dbReference type="PANTHER" id="PTHR42749:SF1">
    <property type="entry name" value="CELL SHAPE-DETERMINING PROTEIN MREB"/>
    <property type="match status" value="1"/>
</dbReference>
<evidence type="ECO:0000256" key="2">
    <source>
        <dbReference type="ARBA" id="ARBA00022490"/>
    </source>
</evidence>
<evidence type="ECO:0000313" key="7">
    <source>
        <dbReference type="EMBL" id="MBC8595690.1"/>
    </source>
</evidence>
<dbReference type="EMBL" id="JACRTE010000002">
    <property type="protein sequence ID" value="MBC8595690.1"/>
    <property type="molecule type" value="Genomic_DNA"/>
</dbReference>
<keyword evidence="4" id="KW-0067">ATP-binding</keyword>
<dbReference type="GO" id="GO:0005737">
    <property type="term" value="C:cytoplasm"/>
    <property type="evidence" value="ECO:0007669"/>
    <property type="project" value="UniProtKB-SubCell"/>
</dbReference>
<name>A0A926FCB6_9FIRM</name>
<comment type="caution">
    <text evidence="7">The sequence shown here is derived from an EMBL/GenBank/DDBJ whole genome shotgun (WGS) entry which is preliminary data.</text>
</comment>
<dbReference type="NCBIfam" id="NF010539">
    <property type="entry name" value="PRK13927.1"/>
    <property type="match status" value="1"/>
</dbReference>
<dbReference type="Gene3D" id="3.30.420.40">
    <property type="match status" value="3"/>
</dbReference>
<dbReference type="GO" id="GO:0008360">
    <property type="term" value="P:regulation of cell shape"/>
    <property type="evidence" value="ECO:0007669"/>
    <property type="project" value="UniProtKB-KW"/>
</dbReference>
<organism evidence="7 8">
    <name type="scientific">Qingrenia yutianensis</name>
    <dbReference type="NCBI Taxonomy" id="2763676"/>
    <lineage>
        <taxon>Bacteria</taxon>
        <taxon>Bacillati</taxon>
        <taxon>Bacillota</taxon>
        <taxon>Clostridia</taxon>
        <taxon>Eubacteriales</taxon>
        <taxon>Oscillospiraceae</taxon>
        <taxon>Qingrenia</taxon>
    </lineage>
</organism>
<evidence type="ECO:0000256" key="3">
    <source>
        <dbReference type="ARBA" id="ARBA00022741"/>
    </source>
</evidence>
<keyword evidence="5" id="KW-0133">Cell shape</keyword>
<proteinExistence type="inferred from homology"/>
<sequence>MGSSALRVFVKNQGKVFDEANLIAVEEGSGRLIAIGDRAKSMLGRENKKIKVVKPVKNGIIADFDACGLILKYIIDKFCKGTMIRPYLTIGISPLSSQIDQHLLMEAALSAGAKKVFLLKKPVAAALGNGINVTNASGRLIVDIGSDSTNIGLVSLGTVVSNTAIDIGGANYDRKIIEYLKKRHSLLIGEITAERVKMMIGGVLKREETEYFEVKGKNMKKGLPAVKRISSREISRLFLDDVKKIIEAIFDVVSNTPQELESDVKRYGIILTGGGSLVYGVKTLIENTLKLKVTMSDEPLESSIIGLSKATEQRVSLDKLGII</sequence>
<protein>
    <submittedName>
        <fullName evidence="7">Rod shape-determining protein</fullName>
    </submittedName>
</protein>
<dbReference type="SUPFAM" id="SSF53067">
    <property type="entry name" value="Actin-like ATPase domain"/>
    <property type="match status" value="2"/>
</dbReference>
<dbReference type="InterPro" id="IPR056546">
    <property type="entry name" value="MreB_MamK-like"/>
</dbReference>
<dbReference type="InterPro" id="IPR043129">
    <property type="entry name" value="ATPase_NBD"/>
</dbReference>